<organism evidence="2 3">
    <name type="scientific">Plakobranchus ocellatus</name>
    <dbReference type="NCBI Taxonomy" id="259542"/>
    <lineage>
        <taxon>Eukaryota</taxon>
        <taxon>Metazoa</taxon>
        <taxon>Spiralia</taxon>
        <taxon>Lophotrochozoa</taxon>
        <taxon>Mollusca</taxon>
        <taxon>Gastropoda</taxon>
        <taxon>Heterobranchia</taxon>
        <taxon>Euthyneura</taxon>
        <taxon>Panpulmonata</taxon>
        <taxon>Sacoglossa</taxon>
        <taxon>Placobranchoidea</taxon>
        <taxon>Plakobranchidae</taxon>
        <taxon>Plakobranchus</taxon>
    </lineage>
</organism>
<dbReference type="InterPro" id="IPR028236">
    <property type="entry name" value="CPLANE1"/>
</dbReference>
<dbReference type="PANTHER" id="PTHR14492:SF4">
    <property type="entry name" value="CILIOGENESIS AND PLANAR POLARITY EFFECTOR 1"/>
    <property type="match status" value="1"/>
</dbReference>
<keyword evidence="3" id="KW-1185">Reference proteome</keyword>
<name>A0AAV4BPW5_9GAST</name>
<protein>
    <submittedName>
        <fullName evidence="2">Uncharacterized protein</fullName>
    </submittedName>
</protein>
<evidence type="ECO:0000313" key="2">
    <source>
        <dbReference type="EMBL" id="GFO21002.1"/>
    </source>
</evidence>
<gene>
    <name evidence="2" type="ORF">PoB_004750700</name>
</gene>
<feature type="coiled-coil region" evidence="1">
    <location>
        <begin position="68"/>
        <end position="95"/>
    </location>
</feature>
<accession>A0AAV4BPW5</accession>
<evidence type="ECO:0000256" key="1">
    <source>
        <dbReference type="SAM" id="Coils"/>
    </source>
</evidence>
<dbReference type="PANTHER" id="PTHR14492">
    <property type="entry name" value="JBTS17"/>
    <property type="match status" value="1"/>
</dbReference>
<dbReference type="Proteomes" id="UP000735302">
    <property type="component" value="Unassembled WGS sequence"/>
</dbReference>
<evidence type="ECO:0000313" key="3">
    <source>
        <dbReference type="Proteomes" id="UP000735302"/>
    </source>
</evidence>
<proteinExistence type="predicted"/>
<dbReference type="AlphaFoldDB" id="A0AAV4BPW5"/>
<keyword evidence="1" id="KW-0175">Coiled coil</keyword>
<dbReference type="EMBL" id="BLXT01005251">
    <property type="protein sequence ID" value="GFO21002.1"/>
    <property type="molecule type" value="Genomic_DNA"/>
</dbReference>
<reference evidence="2 3" key="1">
    <citation type="journal article" date="2021" name="Elife">
        <title>Chloroplast acquisition without the gene transfer in kleptoplastic sea slugs, Plakobranchus ocellatus.</title>
        <authorList>
            <person name="Maeda T."/>
            <person name="Takahashi S."/>
            <person name="Yoshida T."/>
            <person name="Shimamura S."/>
            <person name="Takaki Y."/>
            <person name="Nagai Y."/>
            <person name="Toyoda A."/>
            <person name="Suzuki Y."/>
            <person name="Arimoto A."/>
            <person name="Ishii H."/>
            <person name="Satoh N."/>
            <person name="Nishiyama T."/>
            <person name="Hasebe M."/>
            <person name="Maruyama T."/>
            <person name="Minagawa J."/>
            <person name="Obokata J."/>
            <person name="Shigenobu S."/>
        </authorList>
    </citation>
    <scope>NUCLEOTIDE SEQUENCE [LARGE SCALE GENOMIC DNA]</scope>
</reference>
<sequence length="192" mass="22354">MLYVPITPPFQQLSASEITELLTEVLAEQGVDMESAGFSRELAQQLEKDARDQMARQDAFAKSRITPREKLETLKKAEEQQARRTQEEREELKRWMASKFHARQEEYRKRRQELIEREPKPFKSGLAGTKLNLQKLDEERSERRHHMVEDFMNQRLTEAEHLMGSIIVDKPQMPSWGALATGEGKLKMGQST</sequence>
<comment type="caution">
    <text evidence="2">The sequence shown here is derived from an EMBL/GenBank/DDBJ whole genome shotgun (WGS) entry which is preliminary data.</text>
</comment>